<protein>
    <submittedName>
        <fullName evidence="1">Uncharacterized protein</fullName>
    </submittedName>
</protein>
<proteinExistence type="predicted"/>
<dbReference type="KEGG" id="sdz:Asd1617_00705"/>
<gene>
    <name evidence="1" type="ORF">Asd1617_00705</name>
</gene>
<dbReference type="AlphaFoldDB" id="A0A0A6ZNF9"/>
<dbReference type="HOGENOM" id="CLU_3006922_0_0_6"/>
<organism evidence="1 2">
    <name type="scientific">Shigella dysenteriae 1617</name>
    <dbReference type="NCBI Taxonomy" id="754093"/>
    <lineage>
        <taxon>Bacteria</taxon>
        <taxon>Pseudomonadati</taxon>
        <taxon>Pseudomonadota</taxon>
        <taxon>Gammaproteobacteria</taxon>
        <taxon>Enterobacterales</taxon>
        <taxon>Enterobacteriaceae</taxon>
        <taxon>Shigella</taxon>
    </lineage>
</organism>
<name>A0A0A6ZNF9_SHIDY</name>
<dbReference type="EMBL" id="CP006736">
    <property type="protein sequence ID" value="AHA63532.1"/>
    <property type="molecule type" value="Genomic_DNA"/>
</dbReference>
<reference evidence="1 2" key="1">
    <citation type="submission" date="2013-09" db="EMBL/GenBank/DDBJ databases">
        <title>Comparative genomics of Sd1617 to representative strains in evaluating its pathogenesis.</title>
        <authorList>
            <person name="Aksomboon Vongsawan A."/>
            <person name="Kapatral V."/>
            <person name="Vaisvil B."/>
            <person name="Serichantalergs O."/>
            <person name="Hale T.L."/>
            <person name="Mason C.J."/>
        </authorList>
    </citation>
    <scope>NUCLEOTIDE SEQUENCE [LARGE SCALE GENOMIC DNA]</scope>
    <source>
        <strain evidence="1 2">1617</strain>
    </source>
</reference>
<evidence type="ECO:0000313" key="2">
    <source>
        <dbReference type="Proteomes" id="UP000031647"/>
    </source>
</evidence>
<dbReference type="Proteomes" id="UP000031647">
    <property type="component" value="Chromosome"/>
</dbReference>
<evidence type="ECO:0000313" key="1">
    <source>
        <dbReference type="EMBL" id="AHA63532.1"/>
    </source>
</evidence>
<sequence length="56" mass="6738">MANSFVAQFHFKYINWHNDCLIHNPFSLLIMNKSFAMIIIFIPDICLVLFPYERFL</sequence>
<accession>A0A0A6ZNF9</accession>